<comment type="caution">
    <text evidence="1">The sequence shown here is derived from an EMBL/GenBank/DDBJ whole genome shotgun (WGS) entry which is preliminary data.</text>
</comment>
<dbReference type="AlphaFoldDB" id="A0A5B7GH73"/>
<reference evidence="1 2" key="1">
    <citation type="submission" date="2019-05" db="EMBL/GenBank/DDBJ databases">
        <title>Another draft genome of Portunus trituberculatus and its Hox gene families provides insights of decapod evolution.</title>
        <authorList>
            <person name="Jeong J.-H."/>
            <person name="Song I."/>
            <person name="Kim S."/>
            <person name="Choi T."/>
            <person name="Kim D."/>
            <person name="Ryu S."/>
            <person name="Kim W."/>
        </authorList>
    </citation>
    <scope>NUCLEOTIDE SEQUENCE [LARGE SCALE GENOMIC DNA]</scope>
    <source>
        <tissue evidence="1">Muscle</tissue>
    </source>
</reference>
<evidence type="ECO:0000313" key="1">
    <source>
        <dbReference type="EMBL" id="MPC59580.1"/>
    </source>
</evidence>
<proteinExistence type="predicted"/>
<keyword evidence="2" id="KW-1185">Reference proteome</keyword>
<sequence length="162" mass="17013">MDGVMFITGGLWSGADGSGISGTPPLAPVRSAPVRSAFWFLQNDVCMCEECAGWDVMVVDSARIYQAKLERCFTRYACAKHQGSVGASGSRFGTGDMPHRVVQVDFLSSVNSCLNNLAKLPASLLSQAECLASSRPTSSKPAACSKVQKAFLAEGAWGGGSL</sequence>
<protein>
    <submittedName>
        <fullName evidence="1">Uncharacterized protein</fullName>
    </submittedName>
</protein>
<name>A0A5B7GH73_PORTR</name>
<dbReference type="EMBL" id="VSRR010016684">
    <property type="protein sequence ID" value="MPC59580.1"/>
    <property type="molecule type" value="Genomic_DNA"/>
</dbReference>
<evidence type="ECO:0000313" key="2">
    <source>
        <dbReference type="Proteomes" id="UP000324222"/>
    </source>
</evidence>
<organism evidence="1 2">
    <name type="scientific">Portunus trituberculatus</name>
    <name type="common">Swimming crab</name>
    <name type="synonym">Neptunus trituberculatus</name>
    <dbReference type="NCBI Taxonomy" id="210409"/>
    <lineage>
        <taxon>Eukaryota</taxon>
        <taxon>Metazoa</taxon>
        <taxon>Ecdysozoa</taxon>
        <taxon>Arthropoda</taxon>
        <taxon>Crustacea</taxon>
        <taxon>Multicrustacea</taxon>
        <taxon>Malacostraca</taxon>
        <taxon>Eumalacostraca</taxon>
        <taxon>Eucarida</taxon>
        <taxon>Decapoda</taxon>
        <taxon>Pleocyemata</taxon>
        <taxon>Brachyura</taxon>
        <taxon>Eubrachyura</taxon>
        <taxon>Portunoidea</taxon>
        <taxon>Portunidae</taxon>
        <taxon>Portuninae</taxon>
        <taxon>Portunus</taxon>
    </lineage>
</organism>
<gene>
    <name evidence="1" type="ORF">E2C01_053604</name>
</gene>
<accession>A0A5B7GH73</accession>
<dbReference type="Proteomes" id="UP000324222">
    <property type="component" value="Unassembled WGS sequence"/>
</dbReference>